<dbReference type="Proteomes" id="UP000265703">
    <property type="component" value="Unassembled WGS sequence"/>
</dbReference>
<keyword evidence="2" id="KW-1185">Reference proteome</keyword>
<sequence>MDIDIVAETSNNVRAFLESKLEEEKLTRKPESFELLFGPAEEIIMLVEKLKIAFRNVHGSQIQLQRQEGATKNVKLRITLQVLFSKKIMKVNENERLFINPPIPGKEFFDGLRDFEEWIVSGSNKKNNLKGNKKAVMSSASHQNFFVGTSILNIKNSCNNRHDTNKETFRAL</sequence>
<dbReference type="AlphaFoldDB" id="A0A397S2Q6"/>
<comment type="caution">
    <text evidence="1">The sequence shown here is derived from an EMBL/GenBank/DDBJ whole genome shotgun (WGS) entry which is preliminary data.</text>
</comment>
<evidence type="ECO:0000313" key="1">
    <source>
        <dbReference type="EMBL" id="RIA80258.1"/>
    </source>
</evidence>
<gene>
    <name evidence="1" type="ORF">C1645_839029</name>
</gene>
<proteinExistence type="predicted"/>
<reference evidence="1 2" key="1">
    <citation type="submission" date="2018-06" db="EMBL/GenBank/DDBJ databases">
        <title>Comparative genomics reveals the genomic features of Rhizophagus irregularis, R. cerebriforme, R. diaphanum and Gigaspora rosea, and their symbiotic lifestyle signature.</title>
        <authorList>
            <person name="Morin E."/>
            <person name="San Clemente H."/>
            <person name="Chen E.C.H."/>
            <person name="De La Providencia I."/>
            <person name="Hainaut M."/>
            <person name="Kuo A."/>
            <person name="Kohler A."/>
            <person name="Murat C."/>
            <person name="Tang N."/>
            <person name="Roy S."/>
            <person name="Loubradou J."/>
            <person name="Henrissat B."/>
            <person name="Grigoriev I.V."/>
            <person name="Corradi N."/>
            <person name="Roux C."/>
            <person name="Martin F.M."/>
        </authorList>
    </citation>
    <scope>NUCLEOTIDE SEQUENCE [LARGE SCALE GENOMIC DNA]</scope>
    <source>
        <strain evidence="1 2">DAOM 227022</strain>
    </source>
</reference>
<protein>
    <submittedName>
        <fullName evidence="1">Uncharacterized protein</fullName>
    </submittedName>
</protein>
<evidence type="ECO:0000313" key="2">
    <source>
        <dbReference type="Proteomes" id="UP000265703"/>
    </source>
</evidence>
<name>A0A397S2Q6_9GLOM</name>
<dbReference type="EMBL" id="QKYT01001009">
    <property type="protein sequence ID" value="RIA80258.1"/>
    <property type="molecule type" value="Genomic_DNA"/>
</dbReference>
<accession>A0A397S2Q6</accession>
<organism evidence="1 2">
    <name type="scientific">Glomus cerebriforme</name>
    <dbReference type="NCBI Taxonomy" id="658196"/>
    <lineage>
        <taxon>Eukaryota</taxon>
        <taxon>Fungi</taxon>
        <taxon>Fungi incertae sedis</taxon>
        <taxon>Mucoromycota</taxon>
        <taxon>Glomeromycotina</taxon>
        <taxon>Glomeromycetes</taxon>
        <taxon>Glomerales</taxon>
        <taxon>Glomeraceae</taxon>
        <taxon>Glomus</taxon>
    </lineage>
</organism>